<sequence length="515" mass="57674">MLLVNVRLFTRCSEKSHIAGHSYFHVTHFHNLTYTIPMIFGTPHAKGDPELPPNPFWRASMKRELTWSELMMRRLIILACVVGLAVEADLLVEHYLWPIAANEMALRQMESPAWSHTLQTLTALHASLPVSLTGLVLLAAAVLVGPLLVTRWTAPADAPASTASLKSKHSLVAMLGVVVLLAASSGCRPFDTPEFEEIDTSETGFLIPLEGATDQQVAFESERYLAERKVAAKRVQVPHRWVQTGRMYSMGQWMDTVRLIKVDRSPVTREWTADSSSGTKTANEAIWIESKDSVGFSVGFNCTAFIEEDDTARFLYMYRSRSLVDMMDSEVRARIQSVAAETAAKYDLDELRSRKQEMVDDVRQDVIAFFKQRGITVTTIGMFGGFTYQTPKIQEAIDETFVAQQKKVINMALFDAQQKENERIELEAEGQANMARTIAEGEADAIMKIAEATREAQSDPLFVQLKQFEVERERIEKWNGEYPSYLLQMDSGSQSPSLMLQLPAQTASVLGPPVN</sequence>
<evidence type="ECO:0000256" key="1">
    <source>
        <dbReference type="SAM" id="Phobius"/>
    </source>
</evidence>
<accession>A0A2S8FMG5</accession>
<evidence type="ECO:0000259" key="2">
    <source>
        <dbReference type="Pfam" id="PF01145"/>
    </source>
</evidence>
<dbReference type="AlphaFoldDB" id="A0A2S8FMG5"/>
<name>A0A2S8FMG5_9BACT</name>
<gene>
    <name evidence="3" type="ORF">C5Y96_11100</name>
</gene>
<feature type="transmembrane region" description="Helical" evidence="1">
    <location>
        <begin position="128"/>
        <end position="149"/>
    </location>
</feature>
<keyword evidence="1" id="KW-1133">Transmembrane helix</keyword>
<feature type="transmembrane region" description="Helical" evidence="1">
    <location>
        <begin position="75"/>
        <end position="97"/>
    </location>
</feature>
<dbReference type="EMBL" id="PUIA01000035">
    <property type="protein sequence ID" value="PQO33388.1"/>
    <property type="molecule type" value="Genomic_DNA"/>
</dbReference>
<dbReference type="InterPro" id="IPR001107">
    <property type="entry name" value="Band_7"/>
</dbReference>
<dbReference type="Proteomes" id="UP000240009">
    <property type="component" value="Unassembled WGS sequence"/>
</dbReference>
<feature type="domain" description="Band 7" evidence="2">
    <location>
        <begin position="288"/>
        <end position="420"/>
    </location>
</feature>
<evidence type="ECO:0000313" key="3">
    <source>
        <dbReference type="EMBL" id="PQO33388.1"/>
    </source>
</evidence>
<reference evidence="3 4" key="1">
    <citation type="submission" date="2018-02" db="EMBL/GenBank/DDBJ databases">
        <title>Comparative genomes isolates from brazilian mangrove.</title>
        <authorList>
            <person name="Araujo J.E."/>
            <person name="Taketani R.G."/>
            <person name="Silva M.C.P."/>
            <person name="Loureco M.V."/>
            <person name="Andreote F.D."/>
        </authorList>
    </citation>
    <scope>NUCLEOTIDE SEQUENCE [LARGE SCALE GENOMIC DNA]</scope>
    <source>
        <strain evidence="3 4">HEX-2 MGV</strain>
    </source>
</reference>
<dbReference type="Pfam" id="PF01145">
    <property type="entry name" value="Band_7"/>
    <property type="match status" value="1"/>
</dbReference>
<keyword evidence="1" id="KW-0472">Membrane</keyword>
<feature type="transmembrane region" description="Helical" evidence="1">
    <location>
        <begin position="170"/>
        <end position="186"/>
    </location>
</feature>
<organism evidence="3 4">
    <name type="scientific">Blastopirellula marina</name>
    <dbReference type="NCBI Taxonomy" id="124"/>
    <lineage>
        <taxon>Bacteria</taxon>
        <taxon>Pseudomonadati</taxon>
        <taxon>Planctomycetota</taxon>
        <taxon>Planctomycetia</taxon>
        <taxon>Pirellulales</taxon>
        <taxon>Pirellulaceae</taxon>
        <taxon>Blastopirellula</taxon>
    </lineage>
</organism>
<protein>
    <recommendedName>
        <fullName evidence="2">Band 7 domain-containing protein</fullName>
    </recommendedName>
</protein>
<comment type="caution">
    <text evidence="3">The sequence shown here is derived from an EMBL/GenBank/DDBJ whole genome shotgun (WGS) entry which is preliminary data.</text>
</comment>
<proteinExistence type="predicted"/>
<evidence type="ECO:0000313" key="4">
    <source>
        <dbReference type="Proteomes" id="UP000240009"/>
    </source>
</evidence>
<keyword evidence="1" id="KW-0812">Transmembrane</keyword>